<evidence type="ECO:0000313" key="2">
    <source>
        <dbReference type="EMBL" id="ABW30795.1"/>
    </source>
</evidence>
<sequence>MRSHRGGYGLNRQRAEGISDSFKGYTLVELLVAALVTSLVLSLAGFGVIAATQSNKRTEAIAARRHDLSRAFDFISNEIRMAIRINQSQMLKATNASSMSNVLTSAGLDSSIWSNPVLYLETPILLKFLTFAPLEAPMPFLHRLNRLPTIRLCMMSVPVPEIG</sequence>
<dbReference type="EMBL" id="CP000828">
    <property type="protein sequence ID" value="ABW30795.1"/>
    <property type="molecule type" value="Genomic_DNA"/>
</dbReference>
<dbReference type="PROSITE" id="PS00409">
    <property type="entry name" value="PROKAR_NTER_METHYL"/>
    <property type="match status" value="1"/>
</dbReference>
<keyword evidence="1" id="KW-1133">Transmembrane helix</keyword>
<evidence type="ECO:0000313" key="3">
    <source>
        <dbReference type="Proteomes" id="UP000000268"/>
    </source>
</evidence>
<dbReference type="STRING" id="329726.AM1_5854"/>
<reference evidence="2 3" key="1">
    <citation type="journal article" date="2008" name="Proc. Natl. Acad. Sci. U.S.A.">
        <title>Niche adaptation and genome expansion in the chlorophyll d-producing cyanobacterium Acaryochloris marina.</title>
        <authorList>
            <person name="Swingley W.D."/>
            <person name="Chen M."/>
            <person name="Cheung P.C."/>
            <person name="Conrad A.L."/>
            <person name="Dejesa L.C."/>
            <person name="Hao J."/>
            <person name="Honchak B.M."/>
            <person name="Karbach L.E."/>
            <person name="Kurdoglu A."/>
            <person name="Lahiri S."/>
            <person name="Mastrian S.D."/>
            <person name="Miyashita H."/>
            <person name="Page L."/>
            <person name="Ramakrishna P."/>
            <person name="Satoh S."/>
            <person name="Sattley W.M."/>
            <person name="Shimada Y."/>
            <person name="Taylor H.L."/>
            <person name="Tomo T."/>
            <person name="Tsuchiya T."/>
            <person name="Wang Z.T."/>
            <person name="Raymond J."/>
            <person name="Mimuro M."/>
            <person name="Blankenship R.E."/>
            <person name="Touchman J.W."/>
        </authorList>
    </citation>
    <scope>NUCLEOTIDE SEQUENCE [LARGE SCALE GENOMIC DNA]</scope>
    <source>
        <strain evidence="3">MBIC 11017</strain>
    </source>
</reference>
<accession>B0C0K2</accession>
<feature type="transmembrane region" description="Helical" evidence="1">
    <location>
        <begin position="30"/>
        <end position="51"/>
    </location>
</feature>
<organism evidence="2 3">
    <name type="scientific">Acaryochloris marina (strain MBIC 11017)</name>
    <dbReference type="NCBI Taxonomy" id="329726"/>
    <lineage>
        <taxon>Bacteria</taxon>
        <taxon>Bacillati</taxon>
        <taxon>Cyanobacteriota</taxon>
        <taxon>Cyanophyceae</taxon>
        <taxon>Acaryochloridales</taxon>
        <taxon>Acaryochloridaceae</taxon>
        <taxon>Acaryochloris</taxon>
    </lineage>
</organism>
<dbReference type="RefSeq" id="WP_012166004.1">
    <property type="nucleotide sequence ID" value="NC_009925.1"/>
</dbReference>
<keyword evidence="3" id="KW-1185">Reference proteome</keyword>
<dbReference type="KEGG" id="amr:AM1_5854"/>
<keyword evidence="1" id="KW-0472">Membrane</keyword>
<dbReference type="AlphaFoldDB" id="B0C0K2"/>
<evidence type="ECO:0000256" key="1">
    <source>
        <dbReference type="SAM" id="Phobius"/>
    </source>
</evidence>
<gene>
    <name evidence="2" type="ordered locus">AM1_5854</name>
</gene>
<dbReference type="HOGENOM" id="CLU_1623555_0_0_3"/>
<protein>
    <recommendedName>
        <fullName evidence="4">Prepilin-type N-terminal cleavage/methylation domain-containing protein</fullName>
    </recommendedName>
</protein>
<name>B0C0K2_ACAM1</name>
<evidence type="ECO:0008006" key="4">
    <source>
        <dbReference type="Google" id="ProtNLM"/>
    </source>
</evidence>
<dbReference type="Proteomes" id="UP000000268">
    <property type="component" value="Chromosome"/>
</dbReference>
<proteinExistence type="predicted"/>
<dbReference type="eggNOG" id="COG4966">
    <property type="taxonomic scope" value="Bacteria"/>
</dbReference>
<dbReference type="InterPro" id="IPR012902">
    <property type="entry name" value="N_methyl_site"/>
</dbReference>
<keyword evidence="1" id="KW-0812">Transmembrane</keyword>
<dbReference type="Pfam" id="PF07963">
    <property type="entry name" value="N_methyl"/>
    <property type="match status" value="1"/>
</dbReference>